<reference evidence="1" key="1">
    <citation type="submission" date="2020-02" db="EMBL/GenBank/DDBJ databases">
        <authorList>
            <person name="Palmer J.M."/>
        </authorList>
    </citation>
    <scope>NUCLEOTIDE SEQUENCE</scope>
    <source>
        <strain evidence="1">EPUS1.4</strain>
        <tissue evidence="1">Thallus</tissue>
    </source>
</reference>
<gene>
    <name evidence="1" type="ORF">GJ744_008200</name>
</gene>
<dbReference type="EMBL" id="JAACFV010000043">
    <property type="protein sequence ID" value="KAF7509306.1"/>
    <property type="molecule type" value="Genomic_DNA"/>
</dbReference>
<keyword evidence="2" id="KW-1185">Reference proteome</keyword>
<dbReference type="OrthoDB" id="5428055at2759"/>
<sequence length="280" mass="31975">MVQWIKTDRRTSRVHRVAGVMQPRTGEGEMMASVAFIRETLMVWLSRDNRTAGRLVGLILVDPPFQATGVQFTAPHAPITQADGALSTEIKRWLGSDKRWRHRLYWSAETLPPPISIRAPLVSILARELSASVERRAQVLHSPFTALQGLYQAVASEWLLVDEYVGRELETIAFMLEHGEQKLHTLQAFLKDLFAMKRRWTRYMELVQDTLRQCKNRAGPCGDLQPRVPPLPPTTQPLHPRWWSKTSSTSCPVSIVHVRASKATSLYYLRLYPSARLSKR</sequence>
<dbReference type="Proteomes" id="UP000606974">
    <property type="component" value="Unassembled WGS sequence"/>
</dbReference>
<comment type="caution">
    <text evidence="1">The sequence shown here is derived from an EMBL/GenBank/DDBJ whole genome shotgun (WGS) entry which is preliminary data.</text>
</comment>
<protein>
    <submittedName>
        <fullName evidence="1">Uncharacterized protein</fullName>
    </submittedName>
</protein>
<dbReference type="AlphaFoldDB" id="A0A8H7E737"/>
<evidence type="ECO:0000313" key="2">
    <source>
        <dbReference type="Proteomes" id="UP000606974"/>
    </source>
</evidence>
<organism evidence="1 2">
    <name type="scientific">Endocarpon pusillum</name>
    <dbReference type="NCBI Taxonomy" id="364733"/>
    <lineage>
        <taxon>Eukaryota</taxon>
        <taxon>Fungi</taxon>
        <taxon>Dikarya</taxon>
        <taxon>Ascomycota</taxon>
        <taxon>Pezizomycotina</taxon>
        <taxon>Eurotiomycetes</taxon>
        <taxon>Chaetothyriomycetidae</taxon>
        <taxon>Verrucariales</taxon>
        <taxon>Verrucariaceae</taxon>
        <taxon>Endocarpon</taxon>
    </lineage>
</organism>
<evidence type="ECO:0000313" key="1">
    <source>
        <dbReference type="EMBL" id="KAF7509306.1"/>
    </source>
</evidence>
<name>A0A8H7E737_9EURO</name>
<proteinExistence type="predicted"/>
<accession>A0A8H7E737</accession>